<dbReference type="AlphaFoldDB" id="A0A8X6KY52"/>
<dbReference type="Pfam" id="PF00313">
    <property type="entry name" value="CSD"/>
    <property type="match status" value="1"/>
</dbReference>
<dbReference type="CDD" id="cd04458">
    <property type="entry name" value="CSP_CDS"/>
    <property type="match status" value="1"/>
</dbReference>
<gene>
    <name evidence="4" type="primary">lin-28</name>
    <name evidence="4" type="ORF">TNCT_136001</name>
</gene>
<protein>
    <submittedName>
        <fullName evidence="4">Protein lin-28</fullName>
    </submittedName>
</protein>
<dbReference type="EMBL" id="BMAO01013372">
    <property type="protein sequence ID" value="GFQ88456.1"/>
    <property type="molecule type" value="Genomic_DNA"/>
</dbReference>
<evidence type="ECO:0000259" key="3">
    <source>
        <dbReference type="PROSITE" id="PS51857"/>
    </source>
</evidence>
<dbReference type="PRINTS" id="PR00050">
    <property type="entry name" value="COLDSHOCK"/>
</dbReference>
<keyword evidence="5" id="KW-1185">Reference proteome</keyword>
<dbReference type="SUPFAM" id="SSF50249">
    <property type="entry name" value="Nucleic acid-binding proteins"/>
    <property type="match status" value="1"/>
</dbReference>
<reference evidence="4" key="1">
    <citation type="submission" date="2020-07" db="EMBL/GenBank/DDBJ databases">
        <title>Multicomponent nature underlies the extraordinary mechanical properties of spider dragline silk.</title>
        <authorList>
            <person name="Kono N."/>
            <person name="Nakamura H."/>
            <person name="Mori M."/>
            <person name="Yoshida Y."/>
            <person name="Ohtoshi R."/>
            <person name="Malay A.D."/>
            <person name="Moran D.A.P."/>
            <person name="Tomita M."/>
            <person name="Numata K."/>
            <person name="Arakawa K."/>
        </authorList>
    </citation>
    <scope>NUCLEOTIDE SEQUENCE</scope>
</reference>
<comment type="subcellular location">
    <subcellularLocation>
        <location evidence="1">Cytoplasm</location>
    </subcellularLocation>
</comment>
<evidence type="ECO:0000313" key="5">
    <source>
        <dbReference type="Proteomes" id="UP000887116"/>
    </source>
</evidence>
<name>A0A8X6KY52_TRICU</name>
<dbReference type="GO" id="GO:0005634">
    <property type="term" value="C:nucleus"/>
    <property type="evidence" value="ECO:0007669"/>
    <property type="project" value="TreeGrafter"/>
</dbReference>
<dbReference type="GO" id="GO:0003729">
    <property type="term" value="F:mRNA binding"/>
    <property type="evidence" value="ECO:0007669"/>
    <property type="project" value="TreeGrafter"/>
</dbReference>
<accession>A0A8X6KY52</accession>
<organism evidence="4 5">
    <name type="scientific">Trichonephila clavata</name>
    <name type="common">Joro spider</name>
    <name type="synonym">Nephila clavata</name>
    <dbReference type="NCBI Taxonomy" id="2740835"/>
    <lineage>
        <taxon>Eukaryota</taxon>
        <taxon>Metazoa</taxon>
        <taxon>Ecdysozoa</taxon>
        <taxon>Arthropoda</taxon>
        <taxon>Chelicerata</taxon>
        <taxon>Arachnida</taxon>
        <taxon>Araneae</taxon>
        <taxon>Araneomorphae</taxon>
        <taxon>Entelegynae</taxon>
        <taxon>Araneoidea</taxon>
        <taxon>Nephilidae</taxon>
        <taxon>Trichonephila</taxon>
    </lineage>
</organism>
<dbReference type="InterPro" id="IPR002059">
    <property type="entry name" value="CSP_DNA-bd"/>
</dbReference>
<dbReference type="InterPro" id="IPR051373">
    <property type="entry name" value="Lin-28_RNA-binding"/>
</dbReference>
<dbReference type="PANTHER" id="PTHR46109:SF1">
    <property type="entry name" value="PROTEIN LIN-28 HOMOLOG"/>
    <property type="match status" value="1"/>
</dbReference>
<feature type="domain" description="CSD" evidence="3">
    <location>
        <begin position="59"/>
        <end position="107"/>
    </location>
</feature>
<keyword evidence="2" id="KW-0963">Cytoplasm</keyword>
<dbReference type="PANTHER" id="PTHR46109">
    <property type="entry name" value="PROTEIN LIN-28"/>
    <property type="match status" value="1"/>
</dbReference>
<evidence type="ECO:0000313" key="4">
    <source>
        <dbReference type="EMBL" id="GFQ88456.1"/>
    </source>
</evidence>
<dbReference type="InterPro" id="IPR012340">
    <property type="entry name" value="NA-bd_OB-fold"/>
</dbReference>
<dbReference type="GO" id="GO:0031054">
    <property type="term" value="P:pre-miRNA processing"/>
    <property type="evidence" value="ECO:0007669"/>
    <property type="project" value="TreeGrafter"/>
</dbReference>
<evidence type="ECO:0000256" key="2">
    <source>
        <dbReference type="ARBA" id="ARBA00022490"/>
    </source>
</evidence>
<dbReference type="OrthoDB" id="422005at2759"/>
<dbReference type="PROSITE" id="PS51857">
    <property type="entry name" value="CSD_2"/>
    <property type="match status" value="1"/>
</dbReference>
<dbReference type="Proteomes" id="UP000887116">
    <property type="component" value="Unassembled WGS sequence"/>
</dbReference>
<sequence>MALSLKGRGCQVCTLERPELDACDHEQESISTTDISDTSYETGFLIPGASSEGASASHRRRGKCKWFNVAKGWGFITPVDGGPDVFVHQVSSISHLLRLSVMVVIFQ</sequence>
<evidence type="ECO:0000256" key="1">
    <source>
        <dbReference type="ARBA" id="ARBA00004496"/>
    </source>
</evidence>
<comment type="caution">
    <text evidence="4">The sequence shown here is derived from an EMBL/GenBank/DDBJ whole genome shotgun (WGS) entry which is preliminary data.</text>
</comment>
<dbReference type="GO" id="GO:0005737">
    <property type="term" value="C:cytoplasm"/>
    <property type="evidence" value="ECO:0007669"/>
    <property type="project" value="UniProtKB-SubCell"/>
</dbReference>
<proteinExistence type="predicted"/>
<dbReference type="Gene3D" id="2.40.50.140">
    <property type="entry name" value="Nucleic acid-binding proteins"/>
    <property type="match status" value="1"/>
</dbReference>